<keyword evidence="5" id="KW-0106">Calcium</keyword>
<dbReference type="GO" id="GO:0005509">
    <property type="term" value="F:calcium ion binding"/>
    <property type="evidence" value="ECO:0007669"/>
    <property type="project" value="InterPro"/>
</dbReference>
<accession>A0A8S1PRV0</accession>
<evidence type="ECO:0000313" key="10">
    <source>
        <dbReference type="Proteomes" id="UP000688137"/>
    </source>
</evidence>
<dbReference type="InterPro" id="IPR050230">
    <property type="entry name" value="CALM/Myosin/TropC-like"/>
</dbReference>
<dbReference type="EMBL" id="CAJJDM010000131">
    <property type="protein sequence ID" value="CAD8105856.1"/>
    <property type="molecule type" value="Genomic_DNA"/>
</dbReference>
<dbReference type="CDD" id="cd00051">
    <property type="entry name" value="EFh"/>
    <property type="match status" value="1"/>
</dbReference>
<feature type="domain" description="EF-hand" evidence="8">
    <location>
        <begin position="11"/>
        <end position="46"/>
    </location>
</feature>
<evidence type="ECO:0000256" key="2">
    <source>
        <dbReference type="ARBA" id="ARBA00005253"/>
    </source>
</evidence>
<dbReference type="SMART" id="SM00054">
    <property type="entry name" value="EFh"/>
    <property type="match status" value="2"/>
</dbReference>
<dbReference type="FunFam" id="1.10.238.10:FF:000001">
    <property type="entry name" value="Calmodulin 1"/>
    <property type="match status" value="1"/>
</dbReference>
<dbReference type="PROSITE" id="PS50222">
    <property type="entry name" value="EF_HAND_2"/>
    <property type="match status" value="2"/>
</dbReference>
<evidence type="ECO:0000256" key="4">
    <source>
        <dbReference type="ARBA" id="ARBA00022737"/>
    </source>
</evidence>
<keyword evidence="10" id="KW-1185">Reference proteome</keyword>
<dbReference type="OMA" id="HELDIMI"/>
<evidence type="ECO:0000256" key="6">
    <source>
        <dbReference type="ARBA" id="ARBA00023212"/>
    </source>
</evidence>
<comment type="caution">
    <text evidence="9">The sequence shown here is derived from an EMBL/GenBank/DDBJ whole genome shotgun (WGS) entry which is preliminary data.</text>
</comment>
<sequence>MQQQTVEDLAEKEAEIKEAFEIFDKNTSKSISVQELTSVFRSLGYNFSQDEIQSMVKELRHTQKVEGAEDRELDFDDFKNLLLMQEEKAKNGENDLRDAFDVFDRDANGFIGLEELMMVAKSLGENISEDDLKGMLQYAANAFNQKDDDKDKVPQINLSQFVEAYLK</sequence>
<keyword evidence="4" id="KW-0677">Repeat</keyword>
<comment type="function">
    <text evidence="7">Plays a fundamental role in microtubule organizing center structure and function. Component of the infraciliary lattice (ICL) and the ciliary basal bodies.</text>
</comment>
<keyword evidence="6" id="KW-0206">Cytoskeleton</keyword>
<keyword evidence="3" id="KW-0963">Cytoplasm</keyword>
<dbReference type="GO" id="GO:0016460">
    <property type="term" value="C:myosin II complex"/>
    <property type="evidence" value="ECO:0007669"/>
    <property type="project" value="TreeGrafter"/>
</dbReference>
<dbReference type="PANTHER" id="PTHR23048">
    <property type="entry name" value="MYOSIN LIGHT CHAIN 1, 3"/>
    <property type="match status" value="1"/>
</dbReference>
<name>A0A8S1PRV0_PARPR</name>
<evidence type="ECO:0000256" key="5">
    <source>
        <dbReference type="ARBA" id="ARBA00022837"/>
    </source>
</evidence>
<protein>
    <recommendedName>
        <fullName evidence="8">EF-hand domain-containing protein</fullName>
    </recommendedName>
</protein>
<organism evidence="9 10">
    <name type="scientific">Paramecium primaurelia</name>
    <dbReference type="NCBI Taxonomy" id="5886"/>
    <lineage>
        <taxon>Eukaryota</taxon>
        <taxon>Sar</taxon>
        <taxon>Alveolata</taxon>
        <taxon>Ciliophora</taxon>
        <taxon>Intramacronucleata</taxon>
        <taxon>Oligohymenophorea</taxon>
        <taxon>Peniculida</taxon>
        <taxon>Parameciidae</taxon>
        <taxon>Paramecium</taxon>
    </lineage>
</organism>
<dbReference type="PANTHER" id="PTHR23048:SF59">
    <property type="entry name" value="EF-HAND SUPERFAMILY PROTEIN"/>
    <property type="match status" value="1"/>
</dbReference>
<reference evidence="9" key="1">
    <citation type="submission" date="2021-01" db="EMBL/GenBank/DDBJ databases">
        <authorList>
            <consortium name="Genoscope - CEA"/>
            <person name="William W."/>
        </authorList>
    </citation>
    <scope>NUCLEOTIDE SEQUENCE</scope>
</reference>
<evidence type="ECO:0000256" key="7">
    <source>
        <dbReference type="ARBA" id="ARBA00025692"/>
    </source>
</evidence>
<dbReference type="InterPro" id="IPR002048">
    <property type="entry name" value="EF_hand_dom"/>
</dbReference>
<evidence type="ECO:0000256" key="3">
    <source>
        <dbReference type="ARBA" id="ARBA00022490"/>
    </source>
</evidence>
<gene>
    <name evidence="9" type="ORF">PPRIM_AZ9-3.1.T1280143</name>
</gene>
<dbReference type="PROSITE" id="PS00018">
    <property type="entry name" value="EF_HAND_1"/>
    <property type="match status" value="2"/>
</dbReference>
<comment type="similarity">
    <text evidence="2">Belongs to the centrin family.</text>
</comment>
<dbReference type="Proteomes" id="UP000688137">
    <property type="component" value="Unassembled WGS sequence"/>
</dbReference>
<proteinExistence type="inferred from homology"/>
<feature type="domain" description="EF-hand" evidence="8">
    <location>
        <begin position="91"/>
        <end position="126"/>
    </location>
</feature>
<evidence type="ECO:0000256" key="1">
    <source>
        <dbReference type="ARBA" id="ARBA00004245"/>
    </source>
</evidence>
<dbReference type="InterPro" id="IPR018247">
    <property type="entry name" value="EF_Hand_1_Ca_BS"/>
</dbReference>
<evidence type="ECO:0000259" key="8">
    <source>
        <dbReference type="PROSITE" id="PS50222"/>
    </source>
</evidence>
<comment type="subcellular location">
    <subcellularLocation>
        <location evidence="1">Cytoplasm</location>
        <location evidence="1">Cytoskeleton</location>
    </subcellularLocation>
</comment>
<dbReference type="Pfam" id="PF13499">
    <property type="entry name" value="EF-hand_7"/>
    <property type="match status" value="2"/>
</dbReference>
<dbReference type="AlphaFoldDB" id="A0A8S1PRV0"/>
<evidence type="ECO:0000313" key="9">
    <source>
        <dbReference type="EMBL" id="CAD8105856.1"/>
    </source>
</evidence>